<dbReference type="GO" id="GO:0046872">
    <property type="term" value="F:metal ion binding"/>
    <property type="evidence" value="ECO:0007669"/>
    <property type="project" value="UniProtKB-KW"/>
</dbReference>
<protein>
    <submittedName>
        <fullName evidence="4">Uncharacterized damage-inducible protein DinB (Forms a four-helix bundle)</fullName>
    </submittedName>
</protein>
<dbReference type="InterPro" id="IPR034660">
    <property type="entry name" value="DinB/YfiT-like"/>
</dbReference>
<keyword evidence="5" id="KW-1185">Reference proteome</keyword>
<evidence type="ECO:0000256" key="3">
    <source>
        <dbReference type="PIRSR" id="PIRSR607837-1"/>
    </source>
</evidence>
<accession>A0A1G9XG92</accession>
<dbReference type="OrthoDB" id="119432at2"/>
<dbReference type="InterPro" id="IPR007837">
    <property type="entry name" value="DinB"/>
</dbReference>
<dbReference type="AlphaFoldDB" id="A0A1G9XG92"/>
<evidence type="ECO:0000256" key="2">
    <source>
        <dbReference type="ARBA" id="ARBA00022723"/>
    </source>
</evidence>
<dbReference type="Proteomes" id="UP000199544">
    <property type="component" value="Unassembled WGS sequence"/>
</dbReference>
<organism evidence="4 5">
    <name type="scientific">Fictibacillus solisalsi</name>
    <dbReference type="NCBI Taxonomy" id="459525"/>
    <lineage>
        <taxon>Bacteria</taxon>
        <taxon>Bacillati</taxon>
        <taxon>Bacillota</taxon>
        <taxon>Bacilli</taxon>
        <taxon>Bacillales</taxon>
        <taxon>Fictibacillaceae</taxon>
        <taxon>Fictibacillus</taxon>
    </lineage>
</organism>
<dbReference type="SUPFAM" id="SSF109854">
    <property type="entry name" value="DinB/YfiT-like putative metalloenzymes"/>
    <property type="match status" value="1"/>
</dbReference>
<keyword evidence="2 3" id="KW-0479">Metal-binding</keyword>
<gene>
    <name evidence="4" type="ORF">SAMN04488137_2784</name>
</gene>
<dbReference type="STRING" id="459525.SAMN04488137_2784"/>
<sequence length="154" mass="18563">MFLTKNDFLEIMEGNRRLTLRAIESFPDDKFFEYTPDKKLRPFSEMIKEIVNIENGYIHGVALDKWEYKDVFEGANKKEEFLQISQEVRDQTRRLFEEMNEERLKVVMQDPFFGPEMSHFARLQYGLENEIHHRGQGFTYLRLLGIEPPEFYVR</sequence>
<proteinExistence type="inferred from homology"/>
<comment type="similarity">
    <text evidence="1">Belongs to the DinB family.</text>
</comment>
<evidence type="ECO:0000313" key="4">
    <source>
        <dbReference type="EMBL" id="SDM95852.1"/>
    </source>
</evidence>
<dbReference type="EMBL" id="FNHW01000001">
    <property type="protein sequence ID" value="SDM95852.1"/>
    <property type="molecule type" value="Genomic_DNA"/>
</dbReference>
<dbReference type="Pfam" id="PF05163">
    <property type="entry name" value="DinB"/>
    <property type="match status" value="1"/>
</dbReference>
<feature type="binding site" evidence="3">
    <location>
        <position position="133"/>
    </location>
    <ligand>
        <name>a divalent metal cation</name>
        <dbReference type="ChEBI" id="CHEBI:60240"/>
    </ligand>
</feature>
<evidence type="ECO:0000256" key="1">
    <source>
        <dbReference type="ARBA" id="ARBA00008635"/>
    </source>
</evidence>
<evidence type="ECO:0000313" key="5">
    <source>
        <dbReference type="Proteomes" id="UP000199544"/>
    </source>
</evidence>
<name>A0A1G9XG92_9BACL</name>
<dbReference type="RefSeq" id="WP_090235361.1">
    <property type="nucleotide sequence ID" value="NZ_FNHW01000001.1"/>
</dbReference>
<reference evidence="5" key="1">
    <citation type="submission" date="2016-10" db="EMBL/GenBank/DDBJ databases">
        <authorList>
            <person name="Varghese N."/>
            <person name="Submissions S."/>
        </authorList>
    </citation>
    <scope>NUCLEOTIDE SEQUENCE [LARGE SCALE GENOMIC DNA]</scope>
    <source>
        <strain evidence="5">CGMCC 1.6854</strain>
    </source>
</reference>
<dbReference type="Gene3D" id="1.20.120.450">
    <property type="entry name" value="dinb family like domain"/>
    <property type="match status" value="1"/>
</dbReference>